<evidence type="ECO:0000313" key="4">
    <source>
        <dbReference type="Proteomes" id="UP001552299"/>
    </source>
</evidence>
<keyword evidence="1" id="KW-1133">Transmembrane helix</keyword>
<dbReference type="Proteomes" id="UP001552299">
    <property type="component" value="Unassembled WGS sequence"/>
</dbReference>
<sequence>MEQILLSKNYAEVARIPLDSSSSGLTPQDQDLVQDNSGTVDDLIKFKKSKGALIISEGNVSTLKRLAHVAGKGKDVDLSGNFKTPNLFKKSGFNPLKALNHEASSSSKNIYVNKVDDPNAIPALGSKINADFPSSVHENVTAKATLDSTSFCNVFNKGFSNSELQERNVIPEFTSNPWIRAKHLKINFNKDKLVLSEDGTAVKLVESCEISNAKRLEFSVVVKVFGKELPPNVVAWELRRQWASFGKFHFTSLGKGWYLCSFKCLEAFEEVLSGGPWFVNQHIVGMEKWSTDFSPSSLKGLSSPIWIRMPHLPLQCWDEDNVALIASMIGVPLMLDGNMFHWRKREFARRTRPCPGCAAAAVGRRTCTSGFETAVAELQRCRTESQRLQTCPPADLSGSASGVALVQELEEVLAQVKQQCLLSSKFQDMGLDLQHCVRLELDKPLPLGVWVDGIAGRFFQKVEYEKISTFCYNCGMVGVYPYSSNHVQKGRPTPEIKVRRQSNDVKFTNGFLERIWNTNQEADIHFNHPNLAFQIGGNIPLRDVLSSLDSKLDVISHFKTLSLYNSFKQQSHYIPEKEENSRPSAGKAFADSTVAETVVKTVAETVASGEATTGEVAFSLGFQTSFSPDVGGGWFGDSNRSTSCIKKFGPSAKTNNKLQEKISSSSLFSHLAFIFLCLLFLYEFLEFIGSGYPNEKKLIPEGFEF</sequence>
<keyword evidence="1" id="KW-0472">Membrane</keyword>
<dbReference type="InterPro" id="IPR040256">
    <property type="entry name" value="At4g02000-like"/>
</dbReference>
<keyword evidence="1" id="KW-0812">Transmembrane</keyword>
<dbReference type="EMBL" id="JANQDX010000020">
    <property type="protein sequence ID" value="KAL0903247.1"/>
    <property type="molecule type" value="Genomic_DNA"/>
</dbReference>
<keyword evidence="4" id="KW-1185">Reference proteome</keyword>
<evidence type="ECO:0000313" key="3">
    <source>
        <dbReference type="EMBL" id="KAL0903247.1"/>
    </source>
</evidence>
<dbReference type="InterPro" id="IPR025558">
    <property type="entry name" value="DUF4283"/>
</dbReference>
<dbReference type="Pfam" id="PF14111">
    <property type="entry name" value="DUF4283"/>
    <property type="match status" value="1"/>
</dbReference>
<name>A0ABD0TUG1_DENTH</name>
<feature type="transmembrane region" description="Helical" evidence="1">
    <location>
        <begin position="667"/>
        <end position="685"/>
    </location>
</feature>
<accession>A0ABD0TUG1</accession>
<evidence type="ECO:0000259" key="2">
    <source>
        <dbReference type="Pfam" id="PF14111"/>
    </source>
</evidence>
<dbReference type="AlphaFoldDB" id="A0ABD0TUG1"/>
<dbReference type="PANTHER" id="PTHR31286">
    <property type="entry name" value="GLYCINE-RICH CELL WALL STRUCTURAL PROTEIN 1.8-LIKE"/>
    <property type="match status" value="1"/>
</dbReference>
<protein>
    <recommendedName>
        <fullName evidence="2">DUF4283 domain-containing protein</fullName>
    </recommendedName>
</protein>
<evidence type="ECO:0000256" key="1">
    <source>
        <dbReference type="SAM" id="Phobius"/>
    </source>
</evidence>
<reference evidence="3 4" key="1">
    <citation type="journal article" date="2024" name="Plant Biotechnol. J.">
        <title>Dendrobium thyrsiflorum genome and its molecular insights into genes involved in important horticultural traits.</title>
        <authorList>
            <person name="Chen B."/>
            <person name="Wang J.Y."/>
            <person name="Zheng P.J."/>
            <person name="Li K.L."/>
            <person name="Liang Y.M."/>
            <person name="Chen X.F."/>
            <person name="Zhang C."/>
            <person name="Zhao X."/>
            <person name="He X."/>
            <person name="Zhang G.Q."/>
            <person name="Liu Z.J."/>
            <person name="Xu Q."/>
        </authorList>
    </citation>
    <scope>NUCLEOTIDE SEQUENCE [LARGE SCALE GENOMIC DNA]</scope>
    <source>
        <strain evidence="3">GZMU011</strain>
    </source>
</reference>
<gene>
    <name evidence="3" type="ORF">M5K25_027608</name>
</gene>
<dbReference type="PANTHER" id="PTHR31286:SF99">
    <property type="entry name" value="DUF4283 DOMAIN-CONTAINING PROTEIN"/>
    <property type="match status" value="1"/>
</dbReference>
<organism evidence="3 4">
    <name type="scientific">Dendrobium thyrsiflorum</name>
    <name type="common">Pinecone-like raceme dendrobium</name>
    <name type="synonym">Orchid</name>
    <dbReference type="NCBI Taxonomy" id="117978"/>
    <lineage>
        <taxon>Eukaryota</taxon>
        <taxon>Viridiplantae</taxon>
        <taxon>Streptophyta</taxon>
        <taxon>Embryophyta</taxon>
        <taxon>Tracheophyta</taxon>
        <taxon>Spermatophyta</taxon>
        <taxon>Magnoliopsida</taxon>
        <taxon>Liliopsida</taxon>
        <taxon>Asparagales</taxon>
        <taxon>Orchidaceae</taxon>
        <taxon>Epidendroideae</taxon>
        <taxon>Malaxideae</taxon>
        <taxon>Dendrobiinae</taxon>
        <taxon>Dendrobium</taxon>
    </lineage>
</organism>
<proteinExistence type="predicted"/>
<comment type="caution">
    <text evidence="3">The sequence shown here is derived from an EMBL/GenBank/DDBJ whole genome shotgun (WGS) entry which is preliminary data.</text>
</comment>
<feature type="domain" description="DUF4283" evidence="2">
    <location>
        <begin position="213"/>
        <end position="296"/>
    </location>
</feature>